<dbReference type="KEGG" id="psyt:DSAG12_03457"/>
<proteinExistence type="predicted"/>
<evidence type="ECO:0000313" key="2">
    <source>
        <dbReference type="Proteomes" id="UP000321408"/>
    </source>
</evidence>
<evidence type="ECO:0000313" key="1">
    <source>
        <dbReference type="EMBL" id="QEE17620.1"/>
    </source>
</evidence>
<reference evidence="1 2" key="1">
    <citation type="journal article" date="2020" name="Nature">
        <title>Isolation of an archaeon at the prokaryote-eukaryote interface.</title>
        <authorList>
            <person name="Imachi H."/>
            <person name="Nobu M.K."/>
            <person name="Nakahara N."/>
            <person name="Morono Y."/>
            <person name="Ogawara M."/>
            <person name="Takaki Y."/>
            <person name="Takano Y."/>
            <person name="Uematsu K."/>
            <person name="Ikuta T."/>
            <person name="Ito M."/>
            <person name="Matsui Y."/>
            <person name="Miyazaki M."/>
            <person name="Murata K."/>
            <person name="Saito Y."/>
            <person name="Sakai S."/>
            <person name="Song C."/>
            <person name="Tasumi E."/>
            <person name="Yamanaka Y."/>
            <person name="Yamaguchi T."/>
            <person name="Kamagata Y."/>
            <person name="Tamaki H."/>
            <person name="Takai K."/>
        </authorList>
    </citation>
    <scope>NUCLEOTIDE SEQUENCE [LARGE SCALE GENOMIC DNA]</scope>
    <source>
        <strain evidence="1 2">MK-D1</strain>
    </source>
</reference>
<keyword evidence="2" id="KW-1185">Reference proteome</keyword>
<gene>
    <name evidence="1" type="ORF">DSAG12_03457</name>
</gene>
<name>A0A5B9DFR0_9ARCH</name>
<protein>
    <submittedName>
        <fullName evidence="1">Uncharacterized protein</fullName>
    </submittedName>
</protein>
<dbReference type="GeneID" id="41331428"/>
<organism evidence="1 2">
    <name type="scientific">Promethearchaeum syntrophicum</name>
    <dbReference type="NCBI Taxonomy" id="2594042"/>
    <lineage>
        <taxon>Archaea</taxon>
        <taxon>Promethearchaeati</taxon>
        <taxon>Promethearchaeota</taxon>
        <taxon>Promethearchaeia</taxon>
        <taxon>Promethearchaeales</taxon>
        <taxon>Promethearchaeaceae</taxon>
        <taxon>Promethearchaeum</taxon>
    </lineage>
</organism>
<dbReference type="EMBL" id="CP042905">
    <property type="protein sequence ID" value="QEE17620.1"/>
    <property type="molecule type" value="Genomic_DNA"/>
</dbReference>
<sequence>MNNFNESIRLSLKVVDIDINEKLIKGGSEIDMDAAIALAFPKSNKTSMFGFKKIGDDLRIRKLPHF</sequence>
<dbReference type="RefSeq" id="WP_147664509.1">
    <property type="nucleotide sequence ID" value="NZ_CP042905.2"/>
</dbReference>
<accession>A0A5B9DFR0</accession>
<reference evidence="1 2" key="2">
    <citation type="journal article" date="2024" name="Int. J. Syst. Evol. Microbiol.">
        <title>Promethearchaeum syntrophicum gen. nov., sp. nov., an anaerobic, obligately syntrophic archaeon, the first isolate of the lineage 'Asgard' archaea, and proposal of the new archaeal phylum Promethearchaeota phyl. nov. and kingdom Promethearchaeati regn. nov.</title>
        <authorList>
            <person name="Imachi H."/>
            <person name="Nobu M.K."/>
            <person name="Kato S."/>
            <person name="Takaki Y."/>
            <person name="Miyazaki M."/>
            <person name="Miyata M."/>
            <person name="Ogawara M."/>
            <person name="Saito Y."/>
            <person name="Sakai S."/>
            <person name="Tahara Y.O."/>
            <person name="Takano Y."/>
            <person name="Tasumi E."/>
            <person name="Uematsu K."/>
            <person name="Yoshimura T."/>
            <person name="Itoh T."/>
            <person name="Ohkuma M."/>
            <person name="Takai K."/>
        </authorList>
    </citation>
    <scope>NUCLEOTIDE SEQUENCE [LARGE SCALE GENOMIC DNA]</scope>
    <source>
        <strain evidence="1 2">MK-D1</strain>
    </source>
</reference>
<dbReference type="AlphaFoldDB" id="A0A5B9DFR0"/>
<dbReference type="Proteomes" id="UP000321408">
    <property type="component" value="Chromosome"/>
</dbReference>